<dbReference type="Gramene" id="QL02p076968:mrna">
    <property type="protein sequence ID" value="QL02p076968:mrna"/>
    <property type="gene ID" value="QL02p076968"/>
</dbReference>
<dbReference type="GO" id="GO:0016020">
    <property type="term" value="C:membrane"/>
    <property type="evidence" value="ECO:0007669"/>
    <property type="project" value="TreeGrafter"/>
</dbReference>
<dbReference type="PANTHER" id="PTHR48055:SF26">
    <property type="entry name" value="TRANSFERASE, PROTEIN KINASE RLK-PELLE-URK-2 FAMILY"/>
    <property type="match status" value="1"/>
</dbReference>
<proteinExistence type="predicted"/>
<dbReference type="FunFam" id="1.10.510.10:FF:000530">
    <property type="entry name" value="probable receptor-like protein kinase At5g59700"/>
    <property type="match status" value="1"/>
</dbReference>
<dbReference type="InParanoid" id="A0A7N2KZY4"/>
<dbReference type="PROSITE" id="PS00108">
    <property type="entry name" value="PROTEIN_KINASE_ST"/>
    <property type="match status" value="1"/>
</dbReference>
<dbReference type="Pfam" id="PF00069">
    <property type="entry name" value="Pkinase"/>
    <property type="match status" value="1"/>
</dbReference>
<evidence type="ECO:0000259" key="2">
    <source>
        <dbReference type="PROSITE" id="PS50011"/>
    </source>
</evidence>
<protein>
    <recommendedName>
        <fullName evidence="2">Protein kinase domain-containing protein</fullName>
    </recommendedName>
</protein>
<dbReference type="InterPro" id="IPR051564">
    <property type="entry name" value="LRR_receptor-like_kinase"/>
</dbReference>
<dbReference type="GO" id="GO:0005524">
    <property type="term" value="F:ATP binding"/>
    <property type="evidence" value="ECO:0007669"/>
    <property type="project" value="InterPro"/>
</dbReference>
<sequence>MNSVQDDIFGCGIEKLTRGAGGCSDFSVEDVTSKMGDDLRRLNENCELVNSDGEFEQSCSSCGRTWENISGSDSTSTYADSKNEVDICRFAVLVSLTASGLEDENHVLALYRCLGAQKITETQASEGKSKKKISSGVWILVGFGSIVGIVVTVAIASNILTKRSPKATPVPKKDAFKDMFPQKLACPKVPIKEEYSATDNLSELNFIGEGTAGMVYKGILSNNQHVAIKHIIDDGKIQSFVREVTSLSHVRHPNLVALMGCCVMEDECFLVYEFCPNGNLSEWLFGKDKVLTWIQRLEVAIDSARGLWFLHTYPEGCIVHRDIKPTNILLGANFEAKLSDFGLSKVIDMGESYVSSEVRGTYGYVDPEYQSNHRVNSSADVYSFGMVILQIVSGKKVINLNLKKPMPLSKMARVHSRSGRFAEFSDPKLDGEYSTEAFDLTLKLALSCTSLKKERPSMEQVVERLKETLEISTRAKAGAPQTTPEQSFTS</sequence>
<dbReference type="GO" id="GO:0004672">
    <property type="term" value="F:protein kinase activity"/>
    <property type="evidence" value="ECO:0007669"/>
    <property type="project" value="InterPro"/>
</dbReference>
<dbReference type="Gene3D" id="3.30.200.20">
    <property type="entry name" value="Phosphorylase Kinase, domain 1"/>
    <property type="match status" value="1"/>
</dbReference>
<reference evidence="4" key="1">
    <citation type="journal article" date="2016" name="G3 (Bethesda)">
        <title>First Draft Assembly and Annotation of the Genome of a California Endemic Oak Quercus lobata Nee (Fagaceae).</title>
        <authorList>
            <person name="Sork V.L."/>
            <person name="Fitz-Gibbon S.T."/>
            <person name="Puiu D."/>
            <person name="Crepeau M."/>
            <person name="Gugger P.F."/>
            <person name="Sherman R."/>
            <person name="Stevens K."/>
            <person name="Langley C.H."/>
            <person name="Pellegrini M."/>
            <person name="Salzberg S.L."/>
        </authorList>
    </citation>
    <scope>NUCLEOTIDE SEQUENCE [LARGE SCALE GENOMIC DNA]</scope>
    <source>
        <strain evidence="4">cv. SW786</strain>
    </source>
</reference>
<dbReference type="PROSITE" id="PS50011">
    <property type="entry name" value="PROTEIN_KINASE_DOM"/>
    <property type="match status" value="1"/>
</dbReference>
<accession>A0A7N2KZY4</accession>
<dbReference type="AlphaFoldDB" id="A0A7N2KZY4"/>
<dbReference type="InterPro" id="IPR008271">
    <property type="entry name" value="Ser/Thr_kinase_AS"/>
</dbReference>
<evidence type="ECO:0000313" key="4">
    <source>
        <dbReference type="Proteomes" id="UP000594261"/>
    </source>
</evidence>
<name>A0A7N2KZY4_QUELO</name>
<reference evidence="3" key="2">
    <citation type="submission" date="2021-01" db="UniProtKB">
        <authorList>
            <consortium name="EnsemblPlants"/>
        </authorList>
    </citation>
    <scope>IDENTIFICATION</scope>
</reference>
<evidence type="ECO:0000313" key="3">
    <source>
        <dbReference type="EnsemblPlants" id="QL02p076968:mrna"/>
    </source>
</evidence>
<organism evidence="3 4">
    <name type="scientific">Quercus lobata</name>
    <name type="common">Valley oak</name>
    <dbReference type="NCBI Taxonomy" id="97700"/>
    <lineage>
        <taxon>Eukaryota</taxon>
        <taxon>Viridiplantae</taxon>
        <taxon>Streptophyta</taxon>
        <taxon>Embryophyta</taxon>
        <taxon>Tracheophyta</taxon>
        <taxon>Spermatophyta</taxon>
        <taxon>Magnoliopsida</taxon>
        <taxon>eudicotyledons</taxon>
        <taxon>Gunneridae</taxon>
        <taxon>Pentapetalae</taxon>
        <taxon>rosids</taxon>
        <taxon>fabids</taxon>
        <taxon>Fagales</taxon>
        <taxon>Fagaceae</taxon>
        <taxon>Quercus</taxon>
    </lineage>
</organism>
<keyword evidence="4" id="KW-1185">Reference proteome</keyword>
<keyword evidence="1" id="KW-0812">Transmembrane</keyword>
<keyword evidence="1" id="KW-1133">Transmembrane helix</keyword>
<feature type="transmembrane region" description="Helical" evidence="1">
    <location>
        <begin position="137"/>
        <end position="160"/>
    </location>
</feature>
<feature type="domain" description="Protein kinase" evidence="2">
    <location>
        <begin position="201"/>
        <end position="469"/>
    </location>
</feature>
<dbReference type="SUPFAM" id="SSF56112">
    <property type="entry name" value="Protein kinase-like (PK-like)"/>
    <property type="match status" value="1"/>
</dbReference>
<keyword evidence="1" id="KW-0472">Membrane</keyword>
<dbReference type="SMART" id="SM00220">
    <property type="entry name" value="S_TKc"/>
    <property type="match status" value="1"/>
</dbReference>
<dbReference type="InterPro" id="IPR000719">
    <property type="entry name" value="Prot_kinase_dom"/>
</dbReference>
<evidence type="ECO:0000256" key="1">
    <source>
        <dbReference type="SAM" id="Phobius"/>
    </source>
</evidence>
<dbReference type="InterPro" id="IPR011009">
    <property type="entry name" value="Kinase-like_dom_sf"/>
</dbReference>
<dbReference type="EnsemblPlants" id="QL02p076968:mrna">
    <property type="protein sequence ID" value="QL02p076968:mrna"/>
    <property type="gene ID" value="QL02p076968"/>
</dbReference>
<dbReference type="PANTHER" id="PTHR48055">
    <property type="entry name" value="LEUCINE-RICH REPEAT RECEPTOR PROTEIN KINASE EMS1"/>
    <property type="match status" value="1"/>
</dbReference>
<dbReference type="Proteomes" id="UP000594261">
    <property type="component" value="Chromosome 2"/>
</dbReference>
<dbReference type="Gene3D" id="1.10.510.10">
    <property type="entry name" value="Transferase(Phosphotransferase) domain 1"/>
    <property type="match status" value="1"/>
</dbReference>